<accession>A0A0K2TXI3</accession>
<organism evidence="1">
    <name type="scientific">Lepeophtheirus salmonis</name>
    <name type="common">Salmon louse</name>
    <name type="synonym">Caligus salmonis</name>
    <dbReference type="NCBI Taxonomy" id="72036"/>
    <lineage>
        <taxon>Eukaryota</taxon>
        <taxon>Metazoa</taxon>
        <taxon>Ecdysozoa</taxon>
        <taxon>Arthropoda</taxon>
        <taxon>Crustacea</taxon>
        <taxon>Multicrustacea</taxon>
        <taxon>Hexanauplia</taxon>
        <taxon>Copepoda</taxon>
        <taxon>Siphonostomatoida</taxon>
        <taxon>Caligidae</taxon>
        <taxon>Lepeophtheirus</taxon>
    </lineage>
</organism>
<sequence length="78" mass="9328">MFDLIVYKTVLTEKIRTARAQVIDNTFIIFGTFINTEQKHDNRFFWQIHKCGLLLMKQHHLVIFFLCRCSLFFLTCVA</sequence>
<proteinExistence type="predicted"/>
<reference evidence="1" key="1">
    <citation type="submission" date="2014-05" db="EMBL/GenBank/DDBJ databases">
        <authorList>
            <person name="Chronopoulou M."/>
        </authorList>
    </citation>
    <scope>NUCLEOTIDE SEQUENCE</scope>
    <source>
        <tissue evidence="1">Whole organism</tissue>
    </source>
</reference>
<name>A0A0K2TXI3_LEPSM</name>
<dbReference type="EMBL" id="HACA01013016">
    <property type="protein sequence ID" value="CDW30377.1"/>
    <property type="molecule type" value="Transcribed_RNA"/>
</dbReference>
<evidence type="ECO:0000313" key="1">
    <source>
        <dbReference type="EMBL" id="CDW30377.1"/>
    </source>
</evidence>
<dbReference type="AlphaFoldDB" id="A0A0K2TXI3"/>
<protein>
    <submittedName>
        <fullName evidence="1">Uncharacterized protein</fullName>
    </submittedName>
</protein>